<accession>G5AYU5</accession>
<evidence type="ECO:0000256" key="3">
    <source>
        <dbReference type="ARBA" id="ARBA00006576"/>
    </source>
</evidence>
<feature type="domain" description="CMP/dCMP-type deaminase" evidence="10">
    <location>
        <begin position="230"/>
        <end position="353"/>
    </location>
</feature>
<dbReference type="GO" id="GO:0045869">
    <property type="term" value="P:negative regulation of single stranded viral RNA replication via double stranded DNA intermediate"/>
    <property type="evidence" value="ECO:0007669"/>
    <property type="project" value="TreeGrafter"/>
</dbReference>
<comment type="similarity">
    <text evidence="3">Belongs to the cytidine and deoxycytidylate deaminase family.</text>
</comment>
<dbReference type="InterPro" id="IPR016192">
    <property type="entry name" value="APOBEC/CMP_deaminase_Zn-bd"/>
</dbReference>
<dbReference type="GO" id="GO:0003723">
    <property type="term" value="F:RNA binding"/>
    <property type="evidence" value="ECO:0007669"/>
    <property type="project" value="TreeGrafter"/>
</dbReference>
<evidence type="ECO:0000256" key="1">
    <source>
        <dbReference type="ARBA" id="ARBA00001947"/>
    </source>
</evidence>
<keyword evidence="4" id="KW-0963">Cytoplasm</keyword>
<dbReference type="PROSITE" id="PS00903">
    <property type="entry name" value="CYT_DCMP_DEAMINASES_1"/>
    <property type="match status" value="2"/>
</dbReference>
<evidence type="ECO:0000256" key="7">
    <source>
        <dbReference type="ARBA" id="ARBA00022833"/>
    </source>
</evidence>
<proteinExistence type="inferred from homology"/>
<dbReference type="Pfam" id="PF18772">
    <property type="entry name" value="APOBEC2"/>
    <property type="match status" value="1"/>
</dbReference>
<dbReference type="EC" id="3.5.4.38" evidence="8"/>
<dbReference type="GO" id="GO:0008270">
    <property type="term" value="F:zinc ion binding"/>
    <property type="evidence" value="ECO:0007669"/>
    <property type="project" value="InterPro"/>
</dbReference>
<dbReference type="CDD" id="cd01283">
    <property type="entry name" value="cytidine_deaminase"/>
    <property type="match status" value="2"/>
</dbReference>
<gene>
    <name evidence="11" type="ORF">GW7_02592</name>
</gene>
<keyword evidence="7" id="KW-0862">Zinc</keyword>
<evidence type="ECO:0000256" key="9">
    <source>
        <dbReference type="ARBA" id="ARBA00049114"/>
    </source>
</evidence>
<keyword evidence="5" id="KW-0479">Metal-binding</keyword>
<reference evidence="11 12" key="1">
    <citation type="journal article" date="2011" name="Nature">
        <title>Genome sequencing reveals insights into physiology and longevity of the naked mole rat.</title>
        <authorList>
            <person name="Kim E.B."/>
            <person name="Fang X."/>
            <person name="Fushan A.A."/>
            <person name="Huang Z."/>
            <person name="Lobanov A.V."/>
            <person name="Han L."/>
            <person name="Marino S.M."/>
            <person name="Sun X."/>
            <person name="Turanov A.A."/>
            <person name="Yang P."/>
            <person name="Yim S.H."/>
            <person name="Zhao X."/>
            <person name="Kasaikina M.V."/>
            <person name="Stoletzki N."/>
            <person name="Peng C."/>
            <person name="Polak P."/>
            <person name="Xiong Z."/>
            <person name="Kiezun A."/>
            <person name="Zhu Y."/>
            <person name="Chen Y."/>
            <person name="Kryukov G.V."/>
            <person name="Zhang Q."/>
            <person name="Peshkin L."/>
            <person name="Yang L."/>
            <person name="Bronson R.T."/>
            <person name="Buffenstein R."/>
            <person name="Wang B."/>
            <person name="Han C."/>
            <person name="Li Q."/>
            <person name="Chen L."/>
            <person name="Zhao W."/>
            <person name="Sunyaev S.R."/>
            <person name="Park T.J."/>
            <person name="Zhang G."/>
            <person name="Wang J."/>
            <person name="Gladyshev V.N."/>
        </authorList>
    </citation>
    <scope>NUCLEOTIDE SEQUENCE [LARGE SCALE GENOMIC DNA]</scope>
</reference>
<dbReference type="InterPro" id="IPR050610">
    <property type="entry name" value="APOBEC_Cyt_Deaminase"/>
</dbReference>
<sequence length="424" mass="50327">FCFLSCVHRKPIERIYKKAFRFYFRNLRCAYGRNKTFLCYEVKRERDNKVLHKGVVLNQVEPYMPLHAELRFLSWFHDTLLCPLGSYQVTLYVSWSPCSECAEELTTFLAGHRNVTMTIYVAQLYYCNWKSPNREGLKILIAEDARLRVMFYDEFLYCWRNFVKNDYNNFDPWSLLDENSRYHNRILQNILKGWGRPHRVGPEGEQTATPGGSGGHCISVFSLLRRREMTLKEETFRVQFNNAYKAPKPYRRRVTYLCYQLQEANGDPLTKGCLRTKKGYHAESRFIKRICSMDLGQDQSYQVTCFLTWSPCPHCAQELVSFKRAHPHLRLQIFTARLFFHWKRSYQEGLQRLCRAQVPVAVMGHPEFAYCWDNFVDHQPGPFEPPWAKLEYYSSCLKRRLQQILRSWGVDDLTNDFRNLQLGP</sequence>
<feature type="domain" description="CMP/dCMP-type deaminase" evidence="10">
    <location>
        <begin position="32"/>
        <end position="140"/>
    </location>
</feature>
<comment type="subcellular location">
    <subcellularLocation>
        <location evidence="2">Cytoplasm</location>
    </subcellularLocation>
</comment>
<dbReference type="FunCoup" id="G5AYU5">
    <property type="interactions" value="148"/>
</dbReference>
<dbReference type="GO" id="GO:0070383">
    <property type="term" value="P:DNA cytosine deamination"/>
    <property type="evidence" value="ECO:0007669"/>
    <property type="project" value="TreeGrafter"/>
</dbReference>
<protein>
    <recommendedName>
        <fullName evidence="8">single-stranded DNA cytosine deaminase</fullName>
        <ecNumber evidence="8">3.5.4.38</ecNumber>
    </recommendedName>
</protein>
<dbReference type="GO" id="GO:0005634">
    <property type="term" value="C:nucleus"/>
    <property type="evidence" value="ECO:0007669"/>
    <property type="project" value="TreeGrafter"/>
</dbReference>
<evidence type="ECO:0000256" key="4">
    <source>
        <dbReference type="ARBA" id="ARBA00022490"/>
    </source>
</evidence>
<dbReference type="GO" id="GO:0004126">
    <property type="term" value="F:cytidine deaminase activity"/>
    <property type="evidence" value="ECO:0007669"/>
    <property type="project" value="TreeGrafter"/>
</dbReference>
<dbReference type="PANTHER" id="PTHR13857:SF43">
    <property type="entry name" value="DNA DC-DU-EDITING ENZYME APOBEC-3H"/>
    <property type="match status" value="1"/>
</dbReference>
<evidence type="ECO:0000256" key="6">
    <source>
        <dbReference type="ARBA" id="ARBA00022801"/>
    </source>
</evidence>
<feature type="non-terminal residue" evidence="11">
    <location>
        <position position="424"/>
    </location>
</feature>
<evidence type="ECO:0000313" key="11">
    <source>
        <dbReference type="EMBL" id="EHB02215.1"/>
    </source>
</evidence>
<dbReference type="PROSITE" id="PS51747">
    <property type="entry name" value="CYT_DCMP_DEAMINASES_2"/>
    <property type="match status" value="2"/>
</dbReference>
<dbReference type="GO" id="GO:0051607">
    <property type="term" value="P:defense response to virus"/>
    <property type="evidence" value="ECO:0007669"/>
    <property type="project" value="TreeGrafter"/>
</dbReference>
<dbReference type="InterPro" id="IPR016193">
    <property type="entry name" value="Cytidine_deaminase-like"/>
</dbReference>
<dbReference type="EMBL" id="JH167581">
    <property type="protein sequence ID" value="EHB02215.1"/>
    <property type="molecule type" value="Genomic_DNA"/>
</dbReference>
<dbReference type="InterPro" id="IPR013158">
    <property type="entry name" value="AID"/>
</dbReference>
<comment type="cofactor">
    <cofactor evidence="1">
        <name>Zn(2+)</name>
        <dbReference type="ChEBI" id="CHEBI:29105"/>
    </cofactor>
</comment>
<evidence type="ECO:0000256" key="2">
    <source>
        <dbReference type="ARBA" id="ARBA00004496"/>
    </source>
</evidence>
<dbReference type="InterPro" id="IPR002125">
    <property type="entry name" value="CMP_dCMP_dom"/>
</dbReference>
<evidence type="ECO:0000313" key="12">
    <source>
        <dbReference type="Proteomes" id="UP000006813"/>
    </source>
</evidence>
<dbReference type="GO" id="GO:0000932">
    <property type="term" value="C:P-body"/>
    <property type="evidence" value="ECO:0007669"/>
    <property type="project" value="TreeGrafter"/>
</dbReference>
<evidence type="ECO:0000259" key="10">
    <source>
        <dbReference type="PROSITE" id="PS51747"/>
    </source>
</evidence>
<dbReference type="Proteomes" id="UP000006813">
    <property type="component" value="Unassembled WGS sequence"/>
</dbReference>
<dbReference type="PANTHER" id="PTHR13857">
    <property type="entry name" value="MRNA EDITING ENZYME"/>
    <property type="match status" value="1"/>
</dbReference>
<organism evidence="11 12">
    <name type="scientific">Heterocephalus glaber</name>
    <name type="common">Naked mole rat</name>
    <dbReference type="NCBI Taxonomy" id="10181"/>
    <lineage>
        <taxon>Eukaryota</taxon>
        <taxon>Metazoa</taxon>
        <taxon>Chordata</taxon>
        <taxon>Craniata</taxon>
        <taxon>Vertebrata</taxon>
        <taxon>Euteleostomi</taxon>
        <taxon>Mammalia</taxon>
        <taxon>Eutheria</taxon>
        <taxon>Euarchontoglires</taxon>
        <taxon>Glires</taxon>
        <taxon>Rodentia</taxon>
        <taxon>Hystricomorpha</taxon>
        <taxon>Bathyergidae</taxon>
        <taxon>Heterocephalus</taxon>
    </lineage>
</organism>
<dbReference type="Pfam" id="PF08210">
    <property type="entry name" value="APOBEC_N"/>
    <property type="match status" value="1"/>
</dbReference>
<evidence type="ECO:0000256" key="5">
    <source>
        <dbReference type="ARBA" id="ARBA00022723"/>
    </source>
</evidence>
<name>G5AYU5_HETGA</name>
<comment type="catalytic activity">
    <reaction evidence="9">
        <text>a 2'-deoxycytidine in single-stranded DNA + H2O + H(+) = a 2'-deoxyuridine in single-stranded DNA + NH4(+)</text>
        <dbReference type="Rhea" id="RHEA:50948"/>
        <dbReference type="Rhea" id="RHEA-COMP:12846"/>
        <dbReference type="Rhea" id="RHEA-COMP:12847"/>
        <dbReference type="ChEBI" id="CHEBI:15377"/>
        <dbReference type="ChEBI" id="CHEBI:15378"/>
        <dbReference type="ChEBI" id="CHEBI:28938"/>
        <dbReference type="ChEBI" id="CHEBI:85452"/>
        <dbReference type="ChEBI" id="CHEBI:133902"/>
        <dbReference type="EC" id="3.5.4.38"/>
    </reaction>
</comment>
<dbReference type="Gene3D" id="3.40.140.10">
    <property type="entry name" value="Cytidine Deaminase, domain 2"/>
    <property type="match status" value="2"/>
</dbReference>
<feature type="non-terminal residue" evidence="11">
    <location>
        <position position="1"/>
    </location>
</feature>
<dbReference type="AlphaFoldDB" id="G5AYU5"/>
<evidence type="ECO:0000256" key="8">
    <source>
        <dbReference type="ARBA" id="ARBA00029489"/>
    </source>
</evidence>
<keyword evidence="6" id="KW-0378">Hydrolase</keyword>
<dbReference type="InParanoid" id="G5AYU5"/>
<dbReference type="GO" id="GO:0016554">
    <property type="term" value="P:cytidine to uridine editing"/>
    <property type="evidence" value="ECO:0007669"/>
    <property type="project" value="TreeGrafter"/>
</dbReference>
<dbReference type="STRING" id="10181.G5AYU5"/>
<dbReference type="SUPFAM" id="SSF53927">
    <property type="entry name" value="Cytidine deaminase-like"/>
    <property type="match status" value="2"/>
</dbReference>